<sequence length="104" mass="11338">MLPANMNVGRERPVEVKNLLAGYPGECWQSHTAVSHSLSISSLTSMRPDKPKMTGPDQVRGGSHQVISNAANVPSTEQQAPPDPICQCNNLQREGHFSHLPRVN</sequence>
<feature type="compositionally biased region" description="Polar residues" evidence="1">
    <location>
        <begin position="65"/>
        <end position="79"/>
    </location>
</feature>
<evidence type="ECO:0000313" key="2">
    <source>
        <dbReference type="EMBL" id="KAK2088072.1"/>
    </source>
</evidence>
<comment type="caution">
    <text evidence="2">The sequence shown here is derived from an EMBL/GenBank/DDBJ whole genome shotgun (WGS) entry which is preliminary data.</text>
</comment>
<evidence type="ECO:0000313" key="3">
    <source>
        <dbReference type="Proteomes" id="UP001266305"/>
    </source>
</evidence>
<evidence type="ECO:0000256" key="1">
    <source>
        <dbReference type="SAM" id="MobiDB-lite"/>
    </source>
</evidence>
<feature type="region of interest" description="Disordered" evidence="1">
    <location>
        <begin position="42"/>
        <end position="89"/>
    </location>
</feature>
<reference evidence="2 3" key="1">
    <citation type="submission" date="2023-05" db="EMBL/GenBank/DDBJ databases">
        <title>B98-5 Cell Line De Novo Hybrid Assembly: An Optical Mapping Approach.</title>
        <authorList>
            <person name="Kananen K."/>
            <person name="Auerbach J.A."/>
            <person name="Kautto E."/>
            <person name="Blachly J.S."/>
        </authorList>
    </citation>
    <scope>NUCLEOTIDE SEQUENCE [LARGE SCALE GENOMIC DNA]</scope>
    <source>
        <strain evidence="2">B95-8</strain>
        <tissue evidence="2">Cell line</tissue>
    </source>
</reference>
<protein>
    <submittedName>
        <fullName evidence="2">Uncharacterized protein</fullName>
    </submittedName>
</protein>
<organism evidence="2 3">
    <name type="scientific">Saguinus oedipus</name>
    <name type="common">Cotton-top tamarin</name>
    <name type="synonym">Oedipomidas oedipus</name>
    <dbReference type="NCBI Taxonomy" id="9490"/>
    <lineage>
        <taxon>Eukaryota</taxon>
        <taxon>Metazoa</taxon>
        <taxon>Chordata</taxon>
        <taxon>Craniata</taxon>
        <taxon>Vertebrata</taxon>
        <taxon>Euteleostomi</taxon>
        <taxon>Mammalia</taxon>
        <taxon>Eutheria</taxon>
        <taxon>Euarchontoglires</taxon>
        <taxon>Primates</taxon>
        <taxon>Haplorrhini</taxon>
        <taxon>Platyrrhini</taxon>
        <taxon>Cebidae</taxon>
        <taxon>Callitrichinae</taxon>
        <taxon>Saguinus</taxon>
    </lineage>
</organism>
<accession>A0ABQ9TV88</accession>
<name>A0ABQ9TV88_SAGOE</name>
<proteinExistence type="predicted"/>
<gene>
    <name evidence="2" type="ORF">P7K49_033979</name>
</gene>
<dbReference type="EMBL" id="JASSZA010000019">
    <property type="protein sequence ID" value="KAK2088072.1"/>
    <property type="molecule type" value="Genomic_DNA"/>
</dbReference>
<dbReference type="Proteomes" id="UP001266305">
    <property type="component" value="Unassembled WGS sequence"/>
</dbReference>
<keyword evidence="3" id="KW-1185">Reference proteome</keyword>